<dbReference type="Proteomes" id="UP000186955">
    <property type="component" value="Unassembled WGS sequence"/>
</dbReference>
<protein>
    <submittedName>
        <fullName evidence="1">Uncharacterized protein</fullName>
    </submittedName>
</protein>
<comment type="caution">
    <text evidence="1">The sequence shown here is derived from an EMBL/GenBank/DDBJ whole genome shotgun (WGS) entry which is preliminary data.</text>
</comment>
<accession>A0A1Q5TFD2</accession>
<organism evidence="1 2">
    <name type="scientific">Penicillium subrubescens</name>
    <dbReference type="NCBI Taxonomy" id="1316194"/>
    <lineage>
        <taxon>Eukaryota</taxon>
        <taxon>Fungi</taxon>
        <taxon>Dikarya</taxon>
        <taxon>Ascomycota</taxon>
        <taxon>Pezizomycotina</taxon>
        <taxon>Eurotiomycetes</taxon>
        <taxon>Eurotiomycetidae</taxon>
        <taxon>Eurotiales</taxon>
        <taxon>Aspergillaceae</taxon>
        <taxon>Penicillium</taxon>
    </lineage>
</organism>
<gene>
    <name evidence="1" type="ORF">PENSUB_8828</name>
</gene>
<reference evidence="1 2" key="1">
    <citation type="submission" date="2016-10" db="EMBL/GenBank/DDBJ databases">
        <title>Genome sequence of the ascomycete fungus Penicillium subrubescens.</title>
        <authorList>
            <person name="De Vries R.P."/>
            <person name="Peng M."/>
            <person name="Dilokpimol A."/>
            <person name="Hilden K."/>
            <person name="Makela M.R."/>
            <person name="Grigoriev I."/>
            <person name="Riley R."/>
            <person name="Granchi Z."/>
        </authorList>
    </citation>
    <scope>NUCLEOTIDE SEQUENCE [LARGE SCALE GENOMIC DNA]</scope>
    <source>
        <strain evidence="1 2">CBS 132785</strain>
    </source>
</reference>
<proteinExistence type="predicted"/>
<sequence>MWRERLGLLDDTQRCEIERLVERKLEEMGDRVLEWDPDEYTEEFRHELMRRAEEKAKEDLPRETENDTK</sequence>
<name>A0A1Q5TFD2_9EURO</name>
<evidence type="ECO:0000313" key="1">
    <source>
        <dbReference type="EMBL" id="OKO98911.1"/>
    </source>
</evidence>
<evidence type="ECO:0000313" key="2">
    <source>
        <dbReference type="Proteomes" id="UP000186955"/>
    </source>
</evidence>
<keyword evidence="2" id="KW-1185">Reference proteome</keyword>
<dbReference type="AlphaFoldDB" id="A0A1Q5TFD2"/>
<dbReference type="EMBL" id="MNBE01000665">
    <property type="protein sequence ID" value="OKO98911.1"/>
    <property type="molecule type" value="Genomic_DNA"/>
</dbReference>